<dbReference type="SUPFAM" id="SSF55729">
    <property type="entry name" value="Acyl-CoA N-acyltransferases (Nat)"/>
    <property type="match status" value="1"/>
</dbReference>
<feature type="domain" description="N-acetyltransferase" evidence="1">
    <location>
        <begin position="10"/>
        <end position="184"/>
    </location>
</feature>
<keyword evidence="3" id="KW-1185">Reference proteome</keyword>
<gene>
    <name evidence="2" type="ORF">Pa4123_62210</name>
</gene>
<proteinExistence type="predicted"/>
<dbReference type="InterPro" id="IPR016181">
    <property type="entry name" value="Acyl_CoA_acyltransferase"/>
</dbReference>
<dbReference type="Proteomes" id="UP001144280">
    <property type="component" value="Unassembled WGS sequence"/>
</dbReference>
<protein>
    <recommendedName>
        <fullName evidence="1">N-acetyltransferase domain-containing protein</fullName>
    </recommendedName>
</protein>
<dbReference type="Pfam" id="PF00583">
    <property type="entry name" value="Acetyltransf_1"/>
    <property type="match status" value="1"/>
</dbReference>
<comment type="caution">
    <text evidence="2">The sequence shown here is derived from an EMBL/GenBank/DDBJ whole genome shotgun (WGS) entry which is preliminary data.</text>
</comment>
<dbReference type="PROSITE" id="PS51186">
    <property type="entry name" value="GNAT"/>
    <property type="match status" value="1"/>
</dbReference>
<evidence type="ECO:0000313" key="3">
    <source>
        <dbReference type="Proteomes" id="UP001144280"/>
    </source>
</evidence>
<name>A0ABQ5R2Q1_9ACTN</name>
<organism evidence="2 3">
    <name type="scientific">Phytohabitans aurantiacus</name>
    <dbReference type="NCBI Taxonomy" id="3016789"/>
    <lineage>
        <taxon>Bacteria</taxon>
        <taxon>Bacillati</taxon>
        <taxon>Actinomycetota</taxon>
        <taxon>Actinomycetes</taxon>
        <taxon>Micromonosporales</taxon>
        <taxon>Micromonosporaceae</taxon>
    </lineage>
</organism>
<evidence type="ECO:0000259" key="1">
    <source>
        <dbReference type="PROSITE" id="PS51186"/>
    </source>
</evidence>
<reference evidence="2" key="1">
    <citation type="submission" date="2022-12" db="EMBL/GenBank/DDBJ databases">
        <title>New Phytohabitans aurantiacus sp. RD004123 nov., an actinomycete isolated from soil.</title>
        <authorList>
            <person name="Triningsih D.W."/>
            <person name="Harunari E."/>
            <person name="Igarashi Y."/>
        </authorList>
    </citation>
    <scope>NUCLEOTIDE SEQUENCE</scope>
    <source>
        <strain evidence="2">RD004123</strain>
    </source>
</reference>
<sequence length="194" mass="21716">MSQKGKAVLVELARLDAEQAQQYVPELLDLYADAYDGPPWAGNPFYSVERYAERLQDTFEMKGFEIVNAVADGDLIGTCYGVTLPPTVSWWTDLDASLPAELAKAATEGRVFWLRQMLVRKAHRRLGAGRAMHDLLCSGRDEDFVTLTVIISNEPARSAYLSWGYEVIGRMRLAPESPMYDAMARSIRSAHRPS</sequence>
<accession>A0ABQ5R2Q1</accession>
<dbReference type="EMBL" id="BSDI01000038">
    <property type="protein sequence ID" value="GLI00945.1"/>
    <property type="molecule type" value="Genomic_DNA"/>
</dbReference>
<dbReference type="Gene3D" id="3.40.630.30">
    <property type="match status" value="1"/>
</dbReference>
<dbReference type="InterPro" id="IPR000182">
    <property type="entry name" value="GNAT_dom"/>
</dbReference>
<evidence type="ECO:0000313" key="2">
    <source>
        <dbReference type="EMBL" id="GLI00945.1"/>
    </source>
</evidence>